<dbReference type="Gene3D" id="3.30.565.10">
    <property type="entry name" value="Histidine kinase-like ATPase, C-terminal domain"/>
    <property type="match status" value="1"/>
</dbReference>
<evidence type="ECO:0000256" key="2">
    <source>
        <dbReference type="ARBA" id="ARBA00004370"/>
    </source>
</evidence>
<dbReference type="InterPro" id="IPR005467">
    <property type="entry name" value="His_kinase_dom"/>
</dbReference>
<dbReference type="InterPro" id="IPR036890">
    <property type="entry name" value="HATPase_C_sf"/>
</dbReference>
<dbReference type="InterPro" id="IPR003594">
    <property type="entry name" value="HATPase_dom"/>
</dbReference>
<dbReference type="Pfam" id="PF00512">
    <property type="entry name" value="HisKA"/>
    <property type="match status" value="1"/>
</dbReference>
<keyword evidence="6 12" id="KW-0418">Kinase</keyword>
<evidence type="ECO:0000256" key="9">
    <source>
        <dbReference type="SAM" id="Phobius"/>
    </source>
</evidence>
<evidence type="ECO:0000259" key="11">
    <source>
        <dbReference type="PROSITE" id="PS50885"/>
    </source>
</evidence>
<dbReference type="EC" id="2.7.13.3" evidence="3"/>
<dbReference type="GO" id="GO:0000155">
    <property type="term" value="F:phosphorelay sensor kinase activity"/>
    <property type="evidence" value="ECO:0007669"/>
    <property type="project" value="InterPro"/>
</dbReference>
<evidence type="ECO:0000256" key="7">
    <source>
        <dbReference type="ARBA" id="ARBA00023012"/>
    </source>
</evidence>
<evidence type="ECO:0000313" key="13">
    <source>
        <dbReference type="Proteomes" id="UP000715781"/>
    </source>
</evidence>
<dbReference type="Gene3D" id="1.10.287.130">
    <property type="match status" value="1"/>
</dbReference>
<gene>
    <name evidence="12" type="ORF">KME32_21525</name>
</gene>
<evidence type="ECO:0000256" key="1">
    <source>
        <dbReference type="ARBA" id="ARBA00000085"/>
    </source>
</evidence>
<sequence>MLTIKFLRLLVPSALKARLFAPLYTSFLILVLLILGQQGWNLWITSLSQQAADQVTHTLVIEREGERLLNAVIEQERTLLDTGSNKQLSFHTSLKRLYTLVQHKPSQLKQLNKIKILYTQWQSQLDQRKVFSSARNYTSADNILFNALRAEIRTLLLYEEIILEKRKLRLWQLYQINTVVDIFITIVVLVGVGYNIRLLHQRVAVPLGKLTQVGEKWRDGQMEAQFGYSSFDEIGRLARVLNTMAGETCYRQQWMKERNQHFEDLISALSHDLRSPLLATRNTLDVMLKGAFGPVNNTWREVFEEYRQANVDLLKLVEVLLDVSRYEAGCGIQLNYEPLNWEEIFVKVIAQIKSTSKSEFALIYRISQSLPIIYGDELEIRRVLQNLLENAVRVSEANKEIVLEVASLSEAQVKVSVRDQGLGIALEDKERLFHRFIQGRTRRGKSGLGLYLCRQIVEAHGGSIGVDSSLGEGSTFWFTLPANTDQARFSMKAN</sequence>
<feature type="transmembrane region" description="Helical" evidence="9">
    <location>
        <begin position="173"/>
        <end position="194"/>
    </location>
</feature>
<dbReference type="SUPFAM" id="SSF158472">
    <property type="entry name" value="HAMP domain-like"/>
    <property type="match status" value="1"/>
</dbReference>
<keyword evidence="9" id="KW-1133">Transmembrane helix</keyword>
<reference evidence="12" key="2">
    <citation type="journal article" date="2022" name="Microbiol. Resour. Announc.">
        <title>Metagenome Sequencing to Explore Phylogenomics of Terrestrial Cyanobacteria.</title>
        <authorList>
            <person name="Ward R.D."/>
            <person name="Stajich J.E."/>
            <person name="Johansen J.R."/>
            <person name="Huntemann M."/>
            <person name="Clum A."/>
            <person name="Foster B."/>
            <person name="Foster B."/>
            <person name="Roux S."/>
            <person name="Palaniappan K."/>
            <person name="Varghese N."/>
            <person name="Mukherjee S."/>
            <person name="Reddy T.B.K."/>
            <person name="Daum C."/>
            <person name="Copeland A."/>
            <person name="Chen I.A."/>
            <person name="Ivanova N.N."/>
            <person name="Kyrpides N.C."/>
            <person name="Shapiro N."/>
            <person name="Eloe-Fadrosh E.A."/>
            <person name="Pietrasiak N."/>
        </authorList>
    </citation>
    <scope>NUCLEOTIDE SEQUENCE</scope>
    <source>
        <strain evidence="12">JT2-VF2</strain>
    </source>
</reference>
<keyword evidence="5" id="KW-0808">Transferase</keyword>
<keyword evidence="9" id="KW-0812">Transmembrane</keyword>
<comment type="subcellular location">
    <subcellularLocation>
        <location evidence="2">Membrane</location>
    </subcellularLocation>
</comment>
<dbReference type="CDD" id="cd06225">
    <property type="entry name" value="HAMP"/>
    <property type="match status" value="1"/>
</dbReference>
<evidence type="ECO:0000256" key="3">
    <source>
        <dbReference type="ARBA" id="ARBA00012438"/>
    </source>
</evidence>
<dbReference type="SMART" id="SM00388">
    <property type="entry name" value="HisKA"/>
    <property type="match status" value="1"/>
</dbReference>
<feature type="domain" description="HAMP" evidence="11">
    <location>
        <begin position="201"/>
        <end position="253"/>
    </location>
</feature>
<dbReference type="SUPFAM" id="SSF55874">
    <property type="entry name" value="ATPase domain of HSP90 chaperone/DNA topoisomerase II/histidine kinase"/>
    <property type="match status" value="1"/>
</dbReference>
<dbReference type="PANTHER" id="PTHR43047">
    <property type="entry name" value="TWO-COMPONENT HISTIDINE PROTEIN KINASE"/>
    <property type="match status" value="1"/>
</dbReference>
<dbReference type="InterPro" id="IPR003661">
    <property type="entry name" value="HisK_dim/P_dom"/>
</dbReference>
<dbReference type="Gene3D" id="6.10.340.10">
    <property type="match status" value="1"/>
</dbReference>
<evidence type="ECO:0000256" key="6">
    <source>
        <dbReference type="ARBA" id="ARBA00022777"/>
    </source>
</evidence>
<evidence type="ECO:0000256" key="4">
    <source>
        <dbReference type="ARBA" id="ARBA00022553"/>
    </source>
</evidence>
<dbReference type="InterPro" id="IPR003660">
    <property type="entry name" value="HAMP_dom"/>
</dbReference>
<evidence type="ECO:0000256" key="8">
    <source>
        <dbReference type="ARBA" id="ARBA00055745"/>
    </source>
</evidence>
<comment type="caution">
    <text evidence="12">The sequence shown here is derived from an EMBL/GenBank/DDBJ whole genome shotgun (WGS) entry which is preliminary data.</text>
</comment>
<evidence type="ECO:0000259" key="10">
    <source>
        <dbReference type="PROSITE" id="PS50109"/>
    </source>
</evidence>
<name>A0A951UHP3_9NOST</name>
<dbReference type="EMBL" id="JAHHHN010000015">
    <property type="protein sequence ID" value="MBW4563673.1"/>
    <property type="molecule type" value="Genomic_DNA"/>
</dbReference>
<evidence type="ECO:0000256" key="5">
    <source>
        <dbReference type="ARBA" id="ARBA00022679"/>
    </source>
</evidence>
<dbReference type="SMART" id="SM00387">
    <property type="entry name" value="HATPase_c"/>
    <property type="match status" value="1"/>
</dbReference>
<dbReference type="CDD" id="cd00082">
    <property type="entry name" value="HisKA"/>
    <property type="match status" value="1"/>
</dbReference>
<keyword evidence="9" id="KW-0472">Membrane</keyword>
<dbReference type="Proteomes" id="UP000715781">
    <property type="component" value="Unassembled WGS sequence"/>
</dbReference>
<protein>
    <recommendedName>
        <fullName evidence="3">histidine kinase</fullName>
        <ecNumber evidence="3">2.7.13.3</ecNumber>
    </recommendedName>
</protein>
<dbReference type="GO" id="GO:0009927">
    <property type="term" value="F:histidine phosphotransfer kinase activity"/>
    <property type="evidence" value="ECO:0007669"/>
    <property type="project" value="TreeGrafter"/>
</dbReference>
<feature type="transmembrane region" description="Helical" evidence="9">
    <location>
        <begin position="20"/>
        <end position="36"/>
    </location>
</feature>
<dbReference type="SUPFAM" id="SSF47384">
    <property type="entry name" value="Homodimeric domain of signal transducing histidine kinase"/>
    <property type="match status" value="1"/>
</dbReference>
<dbReference type="InterPro" id="IPR004358">
    <property type="entry name" value="Sig_transdc_His_kin-like_C"/>
</dbReference>
<dbReference type="PRINTS" id="PR00344">
    <property type="entry name" value="BCTRLSENSOR"/>
</dbReference>
<organism evidence="12 13">
    <name type="scientific">Mojavia pulchra JT2-VF2</name>
    <dbReference type="NCBI Taxonomy" id="287848"/>
    <lineage>
        <taxon>Bacteria</taxon>
        <taxon>Bacillati</taxon>
        <taxon>Cyanobacteriota</taxon>
        <taxon>Cyanophyceae</taxon>
        <taxon>Nostocales</taxon>
        <taxon>Nostocaceae</taxon>
    </lineage>
</organism>
<comment type="function">
    <text evidence="8">Photoreceptor which exists in two forms that are reversibly interconvertible by light: the R form that absorbs maximally in the red region of the spectrum and the FR form that absorbs maximally in the far-red region.</text>
</comment>
<comment type="catalytic activity">
    <reaction evidence="1">
        <text>ATP + protein L-histidine = ADP + protein N-phospho-L-histidine.</text>
        <dbReference type="EC" id="2.7.13.3"/>
    </reaction>
</comment>
<keyword evidence="4" id="KW-0597">Phosphoprotein</keyword>
<keyword evidence="7" id="KW-0902">Two-component regulatory system</keyword>
<dbReference type="InterPro" id="IPR036097">
    <property type="entry name" value="HisK_dim/P_sf"/>
</dbReference>
<dbReference type="PROSITE" id="PS50885">
    <property type="entry name" value="HAMP"/>
    <property type="match status" value="1"/>
</dbReference>
<proteinExistence type="predicted"/>
<dbReference type="FunFam" id="3.30.565.10:FF:000006">
    <property type="entry name" value="Sensor histidine kinase WalK"/>
    <property type="match status" value="1"/>
</dbReference>
<dbReference type="PANTHER" id="PTHR43047:SF72">
    <property type="entry name" value="OSMOSENSING HISTIDINE PROTEIN KINASE SLN1"/>
    <property type="match status" value="1"/>
</dbReference>
<evidence type="ECO:0000313" key="12">
    <source>
        <dbReference type="EMBL" id="MBW4563673.1"/>
    </source>
</evidence>
<dbReference type="GO" id="GO:0005886">
    <property type="term" value="C:plasma membrane"/>
    <property type="evidence" value="ECO:0007669"/>
    <property type="project" value="TreeGrafter"/>
</dbReference>
<reference evidence="12" key="1">
    <citation type="submission" date="2021-05" db="EMBL/GenBank/DDBJ databases">
        <authorList>
            <person name="Pietrasiak N."/>
            <person name="Ward R."/>
            <person name="Stajich J.E."/>
            <person name="Kurbessoian T."/>
        </authorList>
    </citation>
    <scope>NUCLEOTIDE SEQUENCE</scope>
    <source>
        <strain evidence="12">JT2-VF2</strain>
    </source>
</reference>
<feature type="domain" description="Histidine kinase" evidence="10">
    <location>
        <begin position="268"/>
        <end position="484"/>
    </location>
</feature>
<dbReference type="PROSITE" id="PS50109">
    <property type="entry name" value="HIS_KIN"/>
    <property type="match status" value="1"/>
</dbReference>
<dbReference type="AlphaFoldDB" id="A0A951UHP3"/>
<dbReference type="Pfam" id="PF02518">
    <property type="entry name" value="HATPase_c"/>
    <property type="match status" value="1"/>
</dbReference>
<accession>A0A951UHP3</accession>